<keyword evidence="3" id="KW-0677">Repeat</keyword>
<proteinExistence type="predicted"/>
<dbReference type="PANTHER" id="PTHR15263:SF1">
    <property type="entry name" value="NF-KAPPA-B INHIBITOR-LIKE PROTEIN 1"/>
    <property type="match status" value="1"/>
</dbReference>
<reference evidence="7 8" key="1">
    <citation type="journal article" date="2016" name="Mol. Biol. Evol.">
        <title>Comparative Genomics of Early-Diverging Mushroom-Forming Fungi Provides Insights into the Origins of Lignocellulose Decay Capabilities.</title>
        <authorList>
            <person name="Nagy L.G."/>
            <person name="Riley R."/>
            <person name="Tritt A."/>
            <person name="Adam C."/>
            <person name="Daum C."/>
            <person name="Floudas D."/>
            <person name="Sun H."/>
            <person name="Yadav J.S."/>
            <person name="Pangilinan J."/>
            <person name="Larsson K.H."/>
            <person name="Matsuura K."/>
            <person name="Barry K."/>
            <person name="Labutti K."/>
            <person name="Kuo R."/>
            <person name="Ohm R.A."/>
            <person name="Bhattacharya S.S."/>
            <person name="Shirouzu T."/>
            <person name="Yoshinaga Y."/>
            <person name="Martin F.M."/>
            <person name="Grigoriev I.V."/>
            <person name="Hibbett D.S."/>
        </authorList>
    </citation>
    <scope>NUCLEOTIDE SEQUENCE [LARGE SCALE GENOMIC DNA]</scope>
    <source>
        <strain evidence="7 8">HHB12029</strain>
    </source>
</reference>
<dbReference type="Proteomes" id="UP000077266">
    <property type="component" value="Unassembled WGS sequence"/>
</dbReference>
<dbReference type="InterPro" id="IPR038753">
    <property type="entry name" value="NFKBIL1"/>
</dbReference>
<feature type="compositionally biased region" description="Polar residues" evidence="6">
    <location>
        <begin position="22"/>
        <end position="51"/>
    </location>
</feature>
<feature type="region of interest" description="Disordered" evidence="6">
    <location>
        <begin position="703"/>
        <end position="723"/>
    </location>
</feature>
<evidence type="ECO:0000256" key="3">
    <source>
        <dbReference type="ARBA" id="ARBA00022737"/>
    </source>
</evidence>
<keyword evidence="5" id="KW-0539">Nucleus</keyword>
<feature type="compositionally biased region" description="Polar residues" evidence="6">
    <location>
        <begin position="426"/>
        <end position="438"/>
    </location>
</feature>
<evidence type="ECO:0000313" key="7">
    <source>
        <dbReference type="EMBL" id="KZV93856.1"/>
    </source>
</evidence>
<dbReference type="EMBL" id="KV425983">
    <property type="protein sequence ID" value="KZV93856.1"/>
    <property type="molecule type" value="Genomic_DNA"/>
</dbReference>
<organism evidence="7 8">
    <name type="scientific">Exidia glandulosa HHB12029</name>
    <dbReference type="NCBI Taxonomy" id="1314781"/>
    <lineage>
        <taxon>Eukaryota</taxon>
        <taxon>Fungi</taxon>
        <taxon>Dikarya</taxon>
        <taxon>Basidiomycota</taxon>
        <taxon>Agaricomycotina</taxon>
        <taxon>Agaricomycetes</taxon>
        <taxon>Auriculariales</taxon>
        <taxon>Exidiaceae</taxon>
        <taxon>Exidia</taxon>
    </lineage>
</organism>
<dbReference type="STRING" id="1314781.A0A165ITI4"/>
<feature type="compositionally biased region" description="Low complexity" evidence="6">
    <location>
        <begin position="226"/>
        <end position="237"/>
    </location>
</feature>
<feature type="compositionally biased region" description="Low complexity" evidence="6">
    <location>
        <begin position="439"/>
        <end position="462"/>
    </location>
</feature>
<protein>
    <submittedName>
        <fullName evidence="7">Uncharacterized protein</fullName>
    </submittedName>
</protein>
<feature type="region of interest" description="Disordered" evidence="6">
    <location>
        <begin position="1"/>
        <end position="206"/>
    </location>
</feature>
<feature type="compositionally biased region" description="Low complexity" evidence="6">
    <location>
        <begin position="525"/>
        <end position="544"/>
    </location>
</feature>
<dbReference type="OrthoDB" id="412109at2759"/>
<comment type="subcellular location">
    <subcellularLocation>
        <location evidence="1">Nucleus</location>
    </subcellularLocation>
</comment>
<dbReference type="PANTHER" id="PTHR15263">
    <property type="entry name" value="I-KAPPA-B-LIKE PROTEIN IKBL"/>
    <property type="match status" value="1"/>
</dbReference>
<feature type="compositionally biased region" description="Polar residues" evidence="6">
    <location>
        <begin position="482"/>
        <end position="511"/>
    </location>
</feature>
<sequence length="850" mass="93060">MPEVAQEIKSPEVRPWTGPFVNAQSQSTRVRGSTDSVNNAARSPNIRSSVKAQVESMEAQARERDRGFRARSKSGATRAQGQDAKEPPPPPPPVPEPHQQRPPPHRVQSFDTSAAGPEYRQSHPQTHARPTQHEQQRPPHLQRSTTVPPAHQPPPLARAHTIPRPRAPGAQSAFSDAEDAPPRSRLFTEMEAGIRPPTPGAGRSPRAAYTGMFASFAMPMPATTPAHAAYASTSSTTTHEEHPKRVSAVHIGPQPHTTSTARTAKQAPVREAERKDVEPEEKGRCSPEDSTDSSRASTPAKEDSPEPEINDSVKEDHGQASDAPPSVGGPSRDDKDGGQEEAPAGPGGDNLADQRDGDASFAPPPQADAQSSDLPPNAAPHSTKRGTEFKVAVESDSDTERESQPQPPTRERRPAMPQPSREFPASQRQNATVPGGQTSASTSRAPAASASTSGPAAGASSAHVHGLRHSSSRTADIPPPHASSSGAAQGLRHSSSRSGESPNGRQASNVKSSPQPAGSTPPPTASTSRHSPSMSKPTTPPTSTVLRDLSARRGKLREQMSELALELERVESAMNAEEERLRSEAERQRVAERERQRKAAEEREKAERAAAAAQSPPPPQQQQQRGKTPAPERSNSASSTEPRGYASEWESWEEDRSAWGRAQKKQEQERMRADMLRQWAAQAREKEERARRDEEARRRAEEEARKRAAEEEQQRRRTEESSKSARLSKLVVQGWDEYNAFWSNLNRGGDTPLRMATIRWPVIYLDPKLVASPELVLNLLTVQQIATFLLSPFHSHEKSHKERIRDALLRWHPDRFSGRFLNRVVENERPMVVQGLNVVTSILKGLLDRL</sequence>
<dbReference type="GO" id="GO:0005634">
    <property type="term" value="C:nucleus"/>
    <property type="evidence" value="ECO:0007669"/>
    <property type="project" value="UniProtKB-SubCell"/>
</dbReference>
<gene>
    <name evidence="7" type="ORF">EXIGLDRAFT_767719</name>
</gene>
<dbReference type="GO" id="GO:0043124">
    <property type="term" value="P:negative regulation of canonical NF-kappaB signal transduction"/>
    <property type="evidence" value="ECO:0007669"/>
    <property type="project" value="InterPro"/>
</dbReference>
<keyword evidence="8" id="KW-1185">Reference proteome</keyword>
<accession>A0A165ITI4</accession>
<feature type="compositionally biased region" description="Pro residues" evidence="6">
    <location>
        <begin position="87"/>
        <end position="102"/>
    </location>
</feature>
<feature type="compositionally biased region" description="Basic and acidic residues" evidence="6">
    <location>
        <begin position="654"/>
        <end position="673"/>
    </location>
</feature>
<keyword evidence="4" id="KW-0040">ANK repeat</keyword>
<feature type="compositionally biased region" description="Basic and acidic residues" evidence="6">
    <location>
        <begin position="556"/>
        <end position="608"/>
    </location>
</feature>
<feature type="compositionally biased region" description="Basic and acidic residues" evidence="6">
    <location>
        <begin position="268"/>
        <end position="287"/>
    </location>
</feature>
<dbReference type="InParanoid" id="A0A165ITI4"/>
<feature type="compositionally biased region" description="Basic and acidic residues" evidence="6">
    <location>
        <begin position="385"/>
        <end position="414"/>
    </location>
</feature>
<evidence type="ECO:0000256" key="2">
    <source>
        <dbReference type="ARBA" id="ARBA00022553"/>
    </source>
</evidence>
<keyword evidence="2" id="KW-0597">Phosphoprotein</keyword>
<evidence type="ECO:0000256" key="5">
    <source>
        <dbReference type="ARBA" id="ARBA00023242"/>
    </source>
</evidence>
<name>A0A165ITI4_EXIGL</name>
<evidence type="ECO:0000256" key="1">
    <source>
        <dbReference type="ARBA" id="ARBA00004123"/>
    </source>
</evidence>
<dbReference type="AlphaFoldDB" id="A0A165ITI4"/>
<evidence type="ECO:0000256" key="6">
    <source>
        <dbReference type="SAM" id="MobiDB-lite"/>
    </source>
</evidence>
<feature type="region of interest" description="Disordered" evidence="6">
    <location>
        <begin position="226"/>
        <end position="673"/>
    </location>
</feature>
<evidence type="ECO:0000313" key="8">
    <source>
        <dbReference type="Proteomes" id="UP000077266"/>
    </source>
</evidence>
<evidence type="ECO:0000256" key="4">
    <source>
        <dbReference type="ARBA" id="ARBA00023043"/>
    </source>
</evidence>